<dbReference type="InterPro" id="IPR005790">
    <property type="entry name" value="DNA_polIII_delta"/>
</dbReference>
<evidence type="ECO:0000256" key="5">
    <source>
        <dbReference type="ARBA" id="ARBA00022705"/>
    </source>
</evidence>
<keyword evidence="13" id="KW-1185">Reference proteome</keyword>
<evidence type="ECO:0000256" key="3">
    <source>
        <dbReference type="ARBA" id="ARBA00022679"/>
    </source>
</evidence>
<dbReference type="InterPro" id="IPR008921">
    <property type="entry name" value="DNA_pol3_clamp-load_cplx_C"/>
</dbReference>
<name>A0A6F8PQ18_9GAMM</name>
<dbReference type="Pfam" id="PF21694">
    <property type="entry name" value="DNA_pol3_delta_C"/>
    <property type="match status" value="1"/>
</dbReference>
<sequence>MIVAPAFIKQLQAAQLTMPPIVLIYGEEPLLIRQSLDAFRAFAKNQDYLQRDTYEVDAKFDWQSLEMDTQAGSLFAERRLIELSMPSGAPGKVGGDFIQKWAQLRHDSPPEIVLVILCEKLDGKQTKSKWVQVIEQTGLVVQSRPIELKALPAWCQQRALSVGLSLDLEAANVLAERVEGNLLAADQEMEKLSLLFAQGTQLQVQDILNNVADQAHYQLFALSTAALTGQTAYALQILNRLKQEGLEAPIILWLLAKEVRTLVQLCELQQKVSLAQAYKQLFIWNSKQAEYSQALRRQSLQGWQELLRLCTQADFEIKGIRKGDAWLSLNDLVVKMAQ</sequence>
<feature type="domain" description="DNA polymerase III delta subunit-like C-terminal" evidence="11">
    <location>
        <begin position="219"/>
        <end position="321"/>
    </location>
</feature>
<dbReference type="Pfam" id="PF06144">
    <property type="entry name" value="DNA_pol3_delta"/>
    <property type="match status" value="1"/>
</dbReference>
<dbReference type="EMBL" id="AP021888">
    <property type="protein sequence ID" value="BBP44090.1"/>
    <property type="molecule type" value="Genomic_DNA"/>
</dbReference>
<dbReference type="InterPro" id="IPR027417">
    <property type="entry name" value="P-loop_NTPase"/>
</dbReference>
<evidence type="ECO:0000256" key="9">
    <source>
        <dbReference type="NCBIfam" id="TIGR01128"/>
    </source>
</evidence>
<proteinExistence type="inferred from homology"/>
<keyword evidence="4" id="KW-0548">Nucleotidyltransferase</keyword>
<dbReference type="PANTHER" id="PTHR34388">
    <property type="entry name" value="DNA POLYMERASE III SUBUNIT DELTA"/>
    <property type="match status" value="1"/>
</dbReference>
<dbReference type="NCBIfam" id="TIGR01128">
    <property type="entry name" value="holA"/>
    <property type="match status" value="1"/>
</dbReference>
<dbReference type="InterPro" id="IPR010372">
    <property type="entry name" value="DNA_pol3_delta_N"/>
</dbReference>
<dbReference type="AlphaFoldDB" id="A0A6F8PQ18"/>
<evidence type="ECO:0000256" key="6">
    <source>
        <dbReference type="ARBA" id="ARBA00022932"/>
    </source>
</evidence>
<dbReference type="Proteomes" id="UP000501466">
    <property type="component" value="Chromosome"/>
</dbReference>
<dbReference type="GO" id="GO:0003677">
    <property type="term" value="F:DNA binding"/>
    <property type="evidence" value="ECO:0007669"/>
    <property type="project" value="InterPro"/>
</dbReference>
<dbReference type="SUPFAM" id="SSF52540">
    <property type="entry name" value="P-loop containing nucleoside triphosphate hydrolases"/>
    <property type="match status" value="1"/>
</dbReference>
<feature type="domain" description="DNA polymerase III delta N-terminal" evidence="10">
    <location>
        <begin position="23"/>
        <end position="142"/>
    </location>
</feature>
<dbReference type="Gene3D" id="1.20.272.10">
    <property type="match status" value="1"/>
</dbReference>
<evidence type="ECO:0000256" key="2">
    <source>
        <dbReference type="ARBA" id="ARBA00017703"/>
    </source>
</evidence>
<dbReference type="KEGG" id="tzo:THMIRHAT_18360"/>
<dbReference type="InterPro" id="IPR048466">
    <property type="entry name" value="DNA_pol3_delta-like_C"/>
</dbReference>
<keyword evidence="5" id="KW-0235">DNA replication</keyword>
<dbReference type="SUPFAM" id="SSF48019">
    <property type="entry name" value="post-AAA+ oligomerization domain-like"/>
    <property type="match status" value="1"/>
</dbReference>
<dbReference type="Gene3D" id="3.40.50.300">
    <property type="entry name" value="P-loop containing nucleotide triphosphate hydrolases"/>
    <property type="match status" value="1"/>
</dbReference>
<comment type="similarity">
    <text evidence="7">Belongs to the DNA polymerase HolA subunit family.</text>
</comment>
<protein>
    <recommendedName>
        <fullName evidence="2 9">DNA polymerase III subunit delta</fullName>
        <ecNumber evidence="1 9">2.7.7.7</ecNumber>
    </recommendedName>
</protein>
<evidence type="ECO:0000259" key="10">
    <source>
        <dbReference type="Pfam" id="PF06144"/>
    </source>
</evidence>
<evidence type="ECO:0000256" key="4">
    <source>
        <dbReference type="ARBA" id="ARBA00022695"/>
    </source>
</evidence>
<keyword evidence="3" id="KW-0808">Transferase</keyword>
<evidence type="ECO:0000256" key="7">
    <source>
        <dbReference type="ARBA" id="ARBA00034754"/>
    </source>
</evidence>
<comment type="catalytic activity">
    <reaction evidence="8">
        <text>DNA(n) + a 2'-deoxyribonucleoside 5'-triphosphate = DNA(n+1) + diphosphate</text>
        <dbReference type="Rhea" id="RHEA:22508"/>
        <dbReference type="Rhea" id="RHEA-COMP:17339"/>
        <dbReference type="Rhea" id="RHEA-COMP:17340"/>
        <dbReference type="ChEBI" id="CHEBI:33019"/>
        <dbReference type="ChEBI" id="CHEBI:61560"/>
        <dbReference type="ChEBI" id="CHEBI:173112"/>
        <dbReference type="EC" id="2.7.7.7"/>
    </reaction>
</comment>
<dbReference type="GO" id="GO:0006261">
    <property type="term" value="P:DNA-templated DNA replication"/>
    <property type="evidence" value="ECO:0007669"/>
    <property type="project" value="TreeGrafter"/>
</dbReference>
<accession>A0A6F8PQ18</accession>
<dbReference type="Gene3D" id="1.10.8.60">
    <property type="match status" value="1"/>
</dbReference>
<gene>
    <name evidence="12" type="primary">holA</name>
    <name evidence="12" type="ORF">THMIRHAT_18360</name>
</gene>
<evidence type="ECO:0000313" key="13">
    <source>
        <dbReference type="Proteomes" id="UP000501466"/>
    </source>
</evidence>
<dbReference type="CDD" id="cd18138">
    <property type="entry name" value="HLD_clamp_pol_III_delta"/>
    <property type="match status" value="1"/>
</dbReference>
<dbReference type="GO" id="GO:0009360">
    <property type="term" value="C:DNA polymerase III complex"/>
    <property type="evidence" value="ECO:0007669"/>
    <property type="project" value="UniProtKB-UniRule"/>
</dbReference>
<evidence type="ECO:0000256" key="1">
    <source>
        <dbReference type="ARBA" id="ARBA00012417"/>
    </source>
</evidence>
<dbReference type="PANTHER" id="PTHR34388:SF1">
    <property type="entry name" value="DNA POLYMERASE III SUBUNIT DELTA"/>
    <property type="match status" value="1"/>
</dbReference>
<keyword evidence="6" id="KW-0239">DNA-directed DNA polymerase</keyword>
<dbReference type="RefSeq" id="WP_173291842.1">
    <property type="nucleotide sequence ID" value="NZ_AP021888.1"/>
</dbReference>
<evidence type="ECO:0000259" key="11">
    <source>
        <dbReference type="Pfam" id="PF21694"/>
    </source>
</evidence>
<evidence type="ECO:0000313" key="12">
    <source>
        <dbReference type="EMBL" id="BBP44090.1"/>
    </source>
</evidence>
<organism evidence="12 13">
    <name type="scientific">Thiosulfativibrio zosterae</name>
    <dbReference type="NCBI Taxonomy" id="2675053"/>
    <lineage>
        <taxon>Bacteria</taxon>
        <taxon>Pseudomonadati</taxon>
        <taxon>Pseudomonadota</taxon>
        <taxon>Gammaproteobacteria</taxon>
        <taxon>Thiotrichales</taxon>
        <taxon>Piscirickettsiaceae</taxon>
        <taxon>Thiosulfativibrio</taxon>
    </lineage>
</organism>
<dbReference type="GO" id="GO:0003887">
    <property type="term" value="F:DNA-directed DNA polymerase activity"/>
    <property type="evidence" value="ECO:0007669"/>
    <property type="project" value="UniProtKB-UniRule"/>
</dbReference>
<reference evidence="13" key="1">
    <citation type="submission" date="2019-11" db="EMBL/GenBank/DDBJ databases">
        <title>Isolation and characterization of two novel species in the genus Thiomicrorhabdus.</title>
        <authorList>
            <person name="Mochizuki J."/>
            <person name="Kojima H."/>
            <person name="Fukui M."/>
        </authorList>
    </citation>
    <scope>NUCLEOTIDE SEQUENCE [LARGE SCALE GENOMIC DNA]</scope>
    <source>
        <strain evidence="13">AkT22</strain>
    </source>
</reference>
<dbReference type="EC" id="2.7.7.7" evidence="1 9"/>
<evidence type="ECO:0000256" key="8">
    <source>
        <dbReference type="ARBA" id="ARBA00049244"/>
    </source>
</evidence>